<dbReference type="PANTHER" id="PTHR10682">
    <property type="entry name" value="POLY A POLYMERASE"/>
    <property type="match status" value="1"/>
</dbReference>
<feature type="domain" description="Endonuclease/exonuclease/phosphatase" evidence="10">
    <location>
        <begin position="269"/>
        <end position="563"/>
    </location>
</feature>
<sequence length="1211" mass="135204">MAAVESAPAHLSIAVDSYETALCIIPPADLCHDLDRLRSVYDKHHGRWPPHINVIYPFVDVEDLPHATPLIRSAWADGLAADDLHKLRLSLGQADVFSQPHSNTIFISDGDDTHIQSIYAIRGLALIALGQEPGPLHYHLTVGRSETQDTASRDFLLEKAKLLPPIAWTVQELAILVRERTYKDGIVSNRMKVWGTIPLPSSHTILSKEELSDEEELQAETVESTTTSKAVQPGSTYRFSSESTSWILYESSISPESQEDMPTSIRISSYNVLVDSMHPPPRERYPLLVETLLSASAQADILVLQEVTDDFLSHLLKIEEIRECYPYTTHGPAQQADIGPMSSLRNIVVLSRWAFGWEYVPFQRRHKGSAVLKFDSIGLRKGSDFYPLVIAGVHLTCGLTDGSVAAKRSQVQTTISHLSRTYTKSPCIIAGDFNISTSEYTINEACKNHKISPNTETGIRSLEAIFSDADFSDSWTVARVELGEATDRYTGKVPHDVFEGEEGATFDPTENHLAAETSGSPSNRPQRYDRIFLKGQESWHVCSFNMFGLPDDEDEVGLCASDHWGVRATFKTSASNENPKPAVDLHELGPVSVSRTPSAILSNESLLACLQSSHMAPTQSEINQREDVFALLETIMNTRSDLPFILVPVGSYGLGVWTTSSDIDCMFLGQISSKTFFALARQRIRKASDLGVRLLRKVDAKTGTMLEIDVRGVRMDIQYCPAARIVESWPESIRRPPSDPIFSLAMQSLRKLKAFRDQEYLQRTIPDLAAFRTAYRCIKLWAQQRGIYSAKFGYFGGIHITLMLSRVCKLVSVLRGTAGITAADIASVFFHHYAEFDWKSDMVFDPFFDKQVPKYSRLAREPMVVLGFHTPNFNTANTASVPSVNTLVEEFKRADSKLSEESMTWSKFLGGNVGDNANAVESHPGARDFLHTYDSYIKIGVNYWGSSLKKGSGLVGWLESKCVLLLVDLNRKLPHIHARIWPARFSAPDAGDATSDYEGCYLIGLTKAKDVDSNTKIDHNASKEALKSTLDRFEEQIRSDDRYFDPNSSWVQVTHVKKSALGDLALDTREWGVYAADDDADSDSEDEELDSEDDLPAEMAATSLQEPRITPVAAAKLRPAADILSRLRWDPNLDSQDYIVGYEDRFLGAKEIALERWKTEQTDDEFIPQHRILYFKRRSDGVIVWDRKMRVDLMFGSGASGVGVGEVKEEE</sequence>
<dbReference type="SUPFAM" id="SSF55003">
    <property type="entry name" value="PAP/Archaeal CCA-adding enzyme, C-terminal domain"/>
    <property type="match status" value="1"/>
</dbReference>
<dbReference type="InterPro" id="IPR040459">
    <property type="entry name" value="MJ1316"/>
</dbReference>
<name>A0A6A6QIC1_9PEZI</name>
<dbReference type="PANTHER" id="PTHR10682:SF23">
    <property type="entry name" value="POLYNUCLEOTIDE ADENYLYLTRANSFERASE"/>
    <property type="match status" value="1"/>
</dbReference>
<dbReference type="GO" id="GO:0005524">
    <property type="term" value="F:ATP binding"/>
    <property type="evidence" value="ECO:0007669"/>
    <property type="project" value="UniProtKB-KW"/>
</dbReference>
<dbReference type="GO" id="GO:0006397">
    <property type="term" value="P:mRNA processing"/>
    <property type="evidence" value="ECO:0007669"/>
    <property type="project" value="UniProtKB-KW"/>
</dbReference>
<evidence type="ECO:0000256" key="9">
    <source>
        <dbReference type="SAM" id="MobiDB-lite"/>
    </source>
</evidence>
<proteinExistence type="inferred from homology"/>
<evidence type="ECO:0000259" key="11">
    <source>
        <dbReference type="Pfam" id="PF04457"/>
    </source>
</evidence>
<evidence type="ECO:0000256" key="5">
    <source>
        <dbReference type="ARBA" id="ARBA00022679"/>
    </source>
</evidence>
<keyword evidence="6" id="KW-0547">Nucleotide-binding</keyword>
<keyword evidence="8" id="KW-0539">Nucleus</keyword>
<dbReference type="Pfam" id="PF04457">
    <property type="entry name" value="MJ1316"/>
    <property type="match status" value="1"/>
</dbReference>
<keyword evidence="14" id="KW-1185">Reference proteome</keyword>
<dbReference type="GO" id="GO:1990817">
    <property type="term" value="F:poly(A) RNA polymerase activity"/>
    <property type="evidence" value="ECO:0007669"/>
    <property type="project" value="UniProtKB-EC"/>
</dbReference>
<organism evidence="13 14">
    <name type="scientific">Lophium mytilinum</name>
    <dbReference type="NCBI Taxonomy" id="390894"/>
    <lineage>
        <taxon>Eukaryota</taxon>
        <taxon>Fungi</taxon>
        <taxon>Dikarya</taxon>
        <taxon>Ascomycota</taxon>
        <taxon>Pezizomycotina</taxon>
        <taxon>Dothideomycetes</taxon>
        <taxon>Pleosporomycetidae</taxon>
        <taxon>Mytilinidiales</taxon>
        <taxon>Mytilinidiaceae</taxon>
        <taxon>Lophium</taxon>
    </lineage>
</organism>
<evidence type="ECO:0000256" key="6">
    <source>
        <dbReference type="ARBA" id="ARBA00022741"/>
    </source>
</evidence>
<feature type="domain" description="MJ1316 RNA cyclic group end recognition" evidence="11">
    <location>
        <begin position="1117"/>
        <end position="1187"/>
    </location>
</feature>
<evidence type="ECO:0000256" key="4">
    <source>
        <dbReference type="ARBA" id="ARBA00022664"/>
    </source>
</evidence>
<dbReference type="EC" id="2.7.7.19" evidence="3"/>
<dbReference type="Pfam" id="PF03372">
    <property type="entry name" value="Exo_endo_phos"/>
    <property type="match status" value="1"/>
</dbReference>
<dbReference type="InterPro" id="IPR043519">
    <property type="entry name" value="NT_sf"/>
</dbReference>
<evidence type="ECO:0000256" key="8">
    <source>
        <dbReference type="ARBA" id="ARBA00023242"/>
    </source>
</evidence>
<evidence type="ECO:0000256" key="7">
    <source>
        <dbReference type="ARBA" id="ARBA00022840"/>
    </source>
</evidence>
<dbReference type="GO" id="GO:0005634">
    <property type="term" value="C:nucleus"/>
    <property type="evidence" value="ECO:0007669"/>
    <property type="project" value="UniProtKB-SubCell"/>
</dbReference>
<evidence type="ECO:0000313" key="13">
    <source>
        <dbReference type="EMBL" id="KAF2491794.1"/>
    </source>
</evidence>
<evidence type="ECO:0000256" key="3">
    <source>
        <dbReference type="ARBA" id="ARBA00012388"/>
    </source>
</evidence>
<dbReference type="SUPFAM" id="SSF81631">
    <property type="entry name" value="PAP/OAS1 substrate-binding domain"/>
    <property type="match status" value="1"/>
</dbReference>
<dbReference type="GO" id="GO:0031123">
    <property type="term" value="P:RNA 3'-end processing"/>
    <property type="evidence" value="ECO:0007669"/>
    <property type="project" value="InterPro"/>
</dbReference>
<reference evidence="13" key="1">
    <citation type="journal article" date="2020" name="Stud. Mycol.">
        <title>101 Dothideomycetes genomes: a test case for predicting lifestyles and emergence of pathogens.</title>
        <authorList>
            <person name="Haridas S."/>
            <person name="Albert R."/>
            <person name="Binder M."/>
            <person name="Bloem J."/>
            <person name="Labutti K."/>
            <person name="Salamov A."/>
            <person name="Andreopoulos B."/>
            <person name="Baker S."/>
            <person name="Barry K."/>
            <person name="Bills G."/>
            <person name="Bluhm B."/>
            <person name="Cannon C."/>
            <person name="Castanera R."/>
            <person name="Culley D."/>
            <person name="Daum C."/>
            <person name="Ezra D."/>
            <person name="Gonzalez J."/>
            <person name="Henrissat B."/>
            <person name="Kuo A."/>
            <person name="Liang C."/>
            <person name="Lipzen A."/>
            <person name="Lutzoni F."/>
            <person name="Magnuson J."/>
            <person name="Mondo S."/>
            <person name="Nolan M."/>
            <person name="Ohm R."/>
            <person name="Pangilinan J."/>
            <person name="Park H.-J."/>
            <person name="Ramirez L."/>
            <person name="Alfaro M."/>
            <person name="Sun H."/>
            <person name="Tritt A."/>
            <person name="Yoshinaga Y."/>
            <person name="Zwiers L.-H."/>
            <person name="Turgeon B."/>
            <person name="Goodwin S."/>
            <person name="Spatafora J."/>
            <person name="Crous P."/>
            <person name="Grigoriev I."/>
        </authorList>
    </citation>
    <scope>NUCLEOTIDE SEQUENCE</scope>
    <source>
        <strain evidence="13">CBS 269.34</strain>
    </source>
</reference>
<keyword evidence="7" id="KW-0067">ATP-binding</keyword>
<dbReference type="Pfam" id="PF04928">
    <property type="entry name" value="PAP_central"/>
    <property type="match status" value="1"/>
</dbReference>
<gene>
    <name evidence="13" type="ORF">BU16DRAFT_552400</name>
</gene>
<dbReference type="InterPro" id="IPR005135">
    <property type="entry name" value="Endo/exonuclease/phosphatase"/>
</dbReference>
<dbReference type="Pfam" id="PF13563">
    <property type="entry name" value="2_5_RNA_ligase2"/>
    <property type="match status" value="1"/>
</dbReference>
<accession>A0A6A6QIC1</accession>
<dbReference type="AlphaFoldDB" id="A0A6A6QIC1"/>
<evidence type="ECO:0000259" key="10">
    <source>
        <dbReference type="Pfam" id="PF03372"/>
    </source>
</evidence>
<feature type="domain" description="Poly(A) polymerase central" evidence="12">
    <location>
        <begin position="771"/>
        <end position="905"/>
    </location>
</feature>
<dbReference type="Gene3D" id="3.60.10.10">
    <property type="entry name" value="Endonuclease/exonuclease/phosphatase"/>
    <property type="match status" value="1"/>
</dbReference>
<keyword evidence="4" id="KW-0507">mRNA processing</keyword>
<dbReference type="OrthoDB" id="10263155at2759"/>
<dbReference type="Proteomes" id="UP000799750">
    <property type="component" value="Unassembled WGS sequence"/>
</dbReference>
<dbReference type="InterPro" id="IPR036691">
    <property type="entry name" value="Endo/exonu/phosph_ase_sf"/>
</dbReference>
<dbReference type="SUPFAM" id="SSF56219">
    <property type="entry name" value="DNase I-like"/>
    <property type="match status" value="1"/>
</dbReference>
<dbReference type="InterPro" id="IPR007012">
    <property type="entry name" value="PolA_pol_cen_dom"/>
</dbReference>
<comment type="similarity">
    <text evidence="2">Belongs to the poly(A) polymerase family.</text>
</comment>
<evidence type="ECO:0000256" key="2">
    <source>
        <dbReference type="ARBA" id="ARBA00010912"/>
    </source>
</evidence>
<dbReference type="Gene3D" id="3.90.1140.10">
    <property type="entry name" value="Cyclic phosphodiesterase"/>
    <property type="match status" value="1"/>
</dbReference>
<dbReference type="Gene3D" id="1.10.1410.10">
    <property type="match status" value="1"/>
</dbReference>
<dbReference type="Gene3D" id="3.30.70.590">
    <property type="entry name" value="Poly(A) polymerase predicted RNA binding domain"/>
    <property type="match status" value="1"/>
</dbReference>
<dbReference type="InterPro" id="IPR011068">
    <property type="entry name" value="NuclTrfase_I-like_C"/>
</dbReference>
<protein>
    <recommendedName>
        <fullName evidence="3">polynucleotide adenylyltransferase</fullName>
        <ecNumber evidence="3">2.7.7.19</ecNumber>
    </recommendedName>
</protein>
<dbReference type="Gene3D" id="3.30.460.10">
    <property type="entry name" value="Beta Polymerase, domain 2"/>
    <property type="match status" value="1"/>
</dbReference>
<keyword evidence="5" id="KW-0808">Transferase</keyword>
<comment type="subcellular location">
    <subcellularLocation>
        <location evidence="1">Nucleus</location>
    </subcellularLocation>
</comment>
<dbReference type="GO" id="GO:0003723">
    <property type="term" value="F:RNA binding"/>
    <property type="evidence" value="ECO:0007669"/>
    <property type="project" value="InterPro"/>
</dbReference>
<dbReference type="EMBL" id="MU004195">
    <property type="protein sequence ID" value="KAF2491794.1"/>
    <property type="molecule type" value="Genomic_DNA"/>
</dbReference>
<feature type="region of interest" description="Disordered" evidence="9">
    <location>
        <begin position="502"/>
        <end position="526"/>
    </location>
</feature>
<evidence type="ECO:0000256" key="1">
    <source>
        <dbReference type="ARBA" id="ARBA00004123"/>
    </source>
</evidence>
<evidence type="ECO:0000259" key="12">
    <source>
        <dbReference type="Pfam" id="PF04928"/>
    </source>
</evidence>
<evidence type="ECO:0000313" key="14">
    <source>
        <dbReference type="Proteomes" id="UP000799750"/>
    </source>
</evidence>
<dbReference type="SUPFAM" id="SSF81301">
    <property type="entry name" value="Nucleotidyltransferase"/>
    <property type="match status" value="1"/>
</dbReference>